<name>A0AAV0AU03_PHAPC</name>
<keyword evidence="1" id="KW-0732">Signal</keyword>
<accession>A0AAV0AU03</accession>
<feature type="signal peptide" evidence="1">
    <location>
        <begin position="1"/>
        <end position="19"/>
    </location>
</feature>
<protein>
    <submittedName>
        <fullName evidence="2">Expressed protein</fullName>
    </submittedName>
</protein>
<gene>
    <name evidence="2" type="ORF">PPACK8108_LOCUS6204</name>
</gene>
<sequence>MQFLIAASLVFLALQGVSASDKKATVPTVSRKPNTLPHTFCYNFFYKKTRVSLVLQLKKTDVIQIKRTQRNLRNVEHPNKRHAKQRVLTKRYDDEGSSFFINSGSGICGVYDSNQPGACLFSGYDDSGANSALASDANLPEEKRNVQYAPVVDGCSFNLGGNSAKKNGDGCFRIGVTNHTFFALNPTAGEIQNGTISQLLWDFDAESSDDKAKENGPF</sequence>
<dbReference type="Proteomes" id="UP001153365">
    <property type="component" value="Unassembled WGS sequence"/>
</dbReference>
<evidence type="ECO:0000313" key="2">
    <source>
        <dbReference type="EMBL" id="CAH7671431.1"/>
    </source>
</evidence>
<dbReference type="EMBL" id="CALTRL010001187">
    <property type="protein sequence ID" value="CAH7671431.1"/>
    <property type="molecule type" value="Genomic_DNA"/>
</dbReference>
<reference evidence="2" key="1">
    <citation type="submission" date="2022-06" db="EMBL/GenBank/DDBJ databases">
        <authorList>
            <consortium name="SYNGENTA / RWTH Aachen University"/>
        </authorList>
    </citation>
    <scope>NUCLEOTIDE SEQUENCE</scope>
</reference>
<keyword evidence="3" id="KW-1185">Reference proteome</keyword>
<evidence type="ECO:0000313" key="3">
    <source>
        <dbReference type="Proteomes" id="UP001153365"/>
    </source>
</evidence>
<proteinExistence type="predicted"/>
<comment type="caution">
    <text evidence="2">The sequence shown here is derived from an EMBL/GenBank/DDBJ whole genome shotgun (WGS) entry which is preliminary data.</text>
</comment>
<feature type="chain" id="PRO_5043347847" evidence="1">
    <location>
        <begin position="20"/>
        <end position="218"/>
    </location>
</feature>
<evidence type="ECO:0000256" key="1">
    <source>
        <dbReference type="SAM" id="SignalP"/>
    </source>
</evidence>
<organism evidence="2 3">
    <name type="scientific">Phakopsora pachyrhizi</name>
    <name type="common">Asian soybean rust disease fungus</name>
    <dbReference type="NCBI Taxonomy" id="170000"/>
    <lineage>
        <taxon>Eukaryota</taxon>
        <taxon>Fungi</taxon>
        <taxon>Dikarya</taxon>
        <taxon>Basidiomycota</taxon>
        <taxon>Pucciniomycotina</taxon>
        <taxon>Pucciniomycetes</taxon>
        <taxon>Pucciniales</taxon>
        <taxon>Phakopsoraceae</taxon>
        <taxon>Phakopsora</taxon>
    </lineage>
</organism>
<dbReference type="AlphaFoldDB" id="A0AAV0AU03"/>